<dbReference type="Gene3D" id="3.90.280.10">
    <property type="entry name" value="PEBP-like"/>
    <property type="match status" value="1"/>
</dbReference>
<feature type="signal peptide" evidence="1">
    <location>
        <begin position="1"/>
        <end position="16"/>
    </location>
</feature>
<evidence type="ECO:0000256" key="1">
    <source>
        <dbReference type="SAM" id="SignalP"/>
    </source>
</evidence>
<evidence type="ECO:0000313" key="3">
    <source>
        <dbReference type="Proteomes" id="UP000635477"/>
    </source>
</evidence>
<dbReference type="OrthoDB" id="440553at2759"/>
<gene>
    <name evidence="2" type="ORF">FZEAL_9472</name>
</gene>
<evidence type="ECO:0000313" key="2">
    <source>
        <dbReference type="EMBL" id="KAF4972942.1"/>
    </source>
</evidence>
<dbReference type="GO" id="GO:0030414">
    <property type="term" value="F:peptidase inhibitor activity"/>
    <property type="evidence" value="ECO:0007669"/>
    <property type="project" value="TreeGrafter"/>
</dbReference>
<feature type="chain" id="PRO_5034921318" description="Phosphatidylethanolamine-binding protein" evidence="1">
    <location>
        <begin position="17"/>
        <end position="223"/>
    </location>
</feature>
<sequence length="223" mass="23944">MQFLHLVVLLTGGALAQTPPGFSPATNISLTVKYDDINVSKGNLVPINKAAMSPSLGFTSMSKNASHFVVMVDLDAPNGTDSNSYAPFLHWSTFIPFGLDRLPGNASNMSDFAPYFGPAPPPGTGPHRYAVLLWSSQNKTFQVPPSFQSFNASDITSRIKFDVQRFAHEGQMELAAANWFTSENETAALTNTASRGGRIGITALIVCLIPAVLCQLIQGHSDL</sequence>
<dbReference type="InterPro" id="IPR035810">
    <property type="entry name" value="PEBP_euk"/>
</dbReference>
<dbReference type="AlphaFoldDB" id="A0A8H4UBB8"/>
<evidence type="ECO:0008006" key="4">
    <source>
        <dbReference type="Google" id="ProtNLM"/>
    </source>
</evidence>
<dbReference type="SUPFAM" id="SSF49777">
    <property type="entry name" value="PEBP-like"/>
    <property type="match status" value="1"/>
</dbReference>
<keyword evidence="3" id="KW-1185">Reference proteome</keyword>
<dbReference type="InterPro" id="IPR036610">
    <property type="entry name" value="PEBP-like_sf"/>
</dbReference>
<dbReference type="EMBL" id="JABEYC010000886">
    <property type="protein sequence ID" value="KAF4972942.1"/>
    <property type="molecule type" value="Genomic_DNA"/>
</dbReference>
<dbReference type="PANTHER" id="PTHR11362">
    <property type="entry name" value="PHOSPHATIDYLETHANOLAMINE-BINDING PROTEIN"/>
    <property type="match status" value="1"/>
</dbReference>
<dbReference type="Pfam" id="PF01161">
    <property type="entry name" value="PBP"/>
    <property type="match status" value="1"/>
</dbReference>
<dbReference type="GO" id="GO:0005543">
    <property type="term" value="F:phospholipid binding"/>
    <property type="evidence" value="ECO:0007669"/>
    <property type="project" value="TreeGrafter"/>
</dbReference>
<dbReference type="GO" id="GO:0030162">
    <property type="term" value="P:regulation of proteolysis"/>
    <property type="evidence" value="ECO:0007669"/>
    <property type="project" value="TreeGrafter"/>
</dbReference>
<reference evidence="2" key="2">
    <citation type="submission" date="2020-05" db="EMBL/GenBank/DDBJ databases">
        <authorList>
            <person name="Kim H.-S."/>
            <person name="Proctor R.H."/>
            <person name="Brown D.W."/>
        </authorList>
    </citation>
    <scope>NUCLEOTIDE SEQUENCE</scope>
    <source>
        <strain evidence="2">NRRL 22465</strain>
    </source>
</reference>
<dbReference type="GO" id="GO:0046578">
    <property type="term" value="P:regulation of Ras protein signal transduction"/>
    <property type="evidence" value="ECO:0007669"/>
    <property type="project" value="TreeGrafter"/>
</dbReference>
<accession>A0A8H4UBB8</accession>
<keyword evidence="1" id="KW-0732">Signal</keyword>
<dbReference type="CDD" id="cd00866">
    <property type="entry name" value="PEBP_euk"/>
    <property type="match status" value="1"/>
</dbReference>
<dbReference type="Proteomes" id="UP000635477">
    <property type="component" value="Unassembled WGS sequence"/>
</dbReference>
<protein>
    <recommendedName>
        <fullName evidence="4">Phosphatidylethanolamine-binding protein</fullName>
    </recommendedName>
</protein>
<dbReference type="InterPro" id="IPR008914">
    <property type="entry name" value="PEBP"/>
</dbReference>
<name>A0A8H4UBB8_9HYPO</name>
<reference evidence="2" key="1">
    <citation type="journal article" date="2020" name="BMC Genomics">
        <title>Correction to: Identification and distribution of gene clusters required for synthesis of sphingolipid metabolism inhibitors in diverse species of the filamentous fungus Fusarium.</title>
        <authorList>
            <person name="Kim H.S."/>
            <person name="Lohmar J.M."/>
            <person name="Busman M."/>
            <person name="Brown D.W."/>
            <person name="Naumann T.A."/>
            <person name="Divon H.H."/>
            <person name="Lysoe E."/>
            <person name="Uhlig S."/>
            <person name="Proctor R.H."/>
        </authorList>
    </citation>
    <scope>NUCLEOTIDE SEQUENCE</scope>
    <source>
        <strain evidence="2">NRRL 22465</strain>
    </source>
</reference>
<comment type="caution">
    <text evidence="2">The sequence shown here is derived from an EMBL/GenBank/DDBJ whole genome shotgun (WGS) entry which is preliminary data.</text>
</comment>
<dbReference type="PANTHER" id="PTHR11362:SF78">
    <property type="entry name" value="PROTEASE INHIBITOR"/>
    <property type="match status" value="1"/>
</dbReference>
<organism evidence="2 3">
    <name type="scientific">Fusarium zealandicum</name>
    <dbReference type="NCBI Taxonomy" id="1053134"/>
    <lineage>
        <taxon>Eukaryota</taxon>
        <taxon>Fungi</taxon>
        <taxon>Dikarya</taxon>
        <taxon>Ascomycota</taxon>
        <taxon>Pezizomycotina</taxon>
        <taxon>Sordariomycetes</taxon>
        <taxon>Hypocreomycetidae</taxon>
        <taxon>Hypocreales</taxon>
        <taxon>Nectriaceae</taxon>
        <taxon>Fusarium</taxon>
        <taxon>Fusarium staphyleae species complex</taxon>
    </lineage>
</organism>
<proteinExistence type="predicted"/>